<comment type="similarity">
    <text evidence="1">Belongs to the MobA/MobL family.</text>
</comment>
<evidence type="ECO:0000259" key="7">
    <source>
        <dbReference type="Pfam" id="PF03389"/>
    </source>
</evidence>
<dbReference type="CDD" id="cd17933">
    <property type="entry name" value="DEXSc_RecD-like"/>
    <property type="match status" value="1"/>
</dbReference>
<dbReference type="InterPro" id="IPR027351">
    <property type="entry name" value="(+)RNA_virus_helicase_core_dom"/>
</dbReference>
<dbReference type="Pfam" id="PF01443">
    <property type="entry name" value="Viral_helicase1"/>
    <property type="match status" value="1"/>
</dbReference>
<feature type="coiled-coil region" evidence="5">
    <location>
        <begin position="936"/>
        <end position="970"/>
    </location>
</feature>
<organism evidence="9 10">
    <name type="scientific">Rhizobium mesoamericanum STM3625</name>
    <dbReference type="NCBI Taxonomy" id="1211777"/>
    <lineage>
        <taxon>Bacteria</taxon>
        <taxon>Pseudomonadati</taxon>
        <taxon>Pseudomonadota</taxon>
        <taxon>Alphaproteobacteria</taxon>
        <taxon>Hyphomicrobiales</taxon>
        <taxon>Rhizobiaceae</taxon>
        <taxon>Rhizobium/Agrobacterium group</taxon>
        <taxon>Rhizobium</taxon>
    </lineage>
</organism>
<dbReference type="HOGENOM" id="CLU_006069_1_0_5"/>
<dbReference type="Gene3D" id="2.30.30.940">
    <property type="match status" value="1"/>
</dbReference>
<dbReference type="Gene3D" id="3.30.930.30">
    <property type="match status" value="1"/>
</dbReference>
<dbReference type="NCBIfam" id="TIGR02768">
    <property type="entry name" value="TraA_Ti"/>
    <property type="match status" value="1"/>
</dbReference>
<dbReference type="Pfam" id="PF03389">
    <property type="entry name" value="MobA_MobL"/>
    <property type="match status" value="1"/>
</dbReference>
<keyword evidence="10" id="KW-1185">Reference proteome</keyword>
<dbReference type="Pfam" id="PF13604">
    <property type="entry name" value="AAA_30"/>
    <property type="match status" value="1"/>
</dbReference>
<dbReference type="PANTHER" id="PTHR43788">
    <property type="entry name" value="DNA2/NAM7 HELICASE FAMILY MEMBER"/>
    <property type="match status" value="1"/>
</dbReference>
<keyword evidence="5" id="KW-0175">Coiled coil</keyword>
<dbReference type="SUPFAM" id="SSF52540">
    <property type="entry name" value="P-loop containing nucleoside triphosphate hydrolases"/>
    <property type="match status" value="2"/>
</dbReference>
<keyword evidence="2" id="KW-0547">Nucleotide-binding</keyword>
<sequence length="1103" mass="122261">MAVPHFSVSVVARGSGRSAVLSAAYRHCAKMEYEREARTIDYTRKQGLLHEEFVVPADAPDWLRAMISDRSVSDASEAFWNKVEAFEKRADAQLAKDVTIALPIELTPEQNIALVRDFVEQHITTKGMVADWVYHDAPGNPHVHLMTTLRPLTADGFGAKKIAVTGPDGNPIRNDAGKIVYELWAGSIDDFNAFRDGWFACQNRHLALAGLDIRVDGRSFEKQGIDLEPTIHLGVGTKAIERKADGASKPLDLERLELQDARRAENAKRIDRNPELVLALIMREKSVFDERDVAKILHRYVDDADLFRSLMVRIILHPDTFRIERERVDLASGIRMPAKYTTRDMIRLEAEMANRAVWLSQRSSHGLRDAVLAATFARHERLSGEQKTAIEHVAGPERITAVIGRAGAGKTTMMKAAREAWEAAGYRVVGGALAGKAAEGLEKEAGIISRTLASWELRWNQGRDQVDGKTVFVLDEAGMVSSRQMALFVEAVTKAGAKLVLVGDPEQLQPIEAGAAFRAIADRIGYAELETIYRQREQWMRDASLDLARGNVGKAVDAYRANGKVIGWDLKAEAVDKLITAWDRDYDPAKTSLILAHLRRDVRMLNQMARIKLIERGVLDEGTMFKTADGERNFAVGDQIVFLKNEGSLGVKNGMLAKVVGVGPGHITARIGDGENARHVLVEQRFYNNLDHGYATTIHKSQGATVDKVKVLASLSLDRHLTYVAMTRHREDLAVYYGRRSFAKNGGLIPILSRRDAKETTLDYEKSAFYREALRFAETRGLNLVNVARTLVRDRMEWLVSQKQKLANLGVRLAAVAGRLRLVRGAAQSPTQPSTKEAKPMVSGITTFAKSVDQAIEDKVAADPGLKKQWEEVSTRFHLVYAQPESAFKAVNVDAMLKDEAAQKSALATIGSNPEHFGALKGKTGILASRADRQEREKAQTNAPALARNLERYLRQRAEAERKFEVEERAVRLKVSIDIPALSPNAKQTLERVRDAIDRNDLPAGLEYALADKMVKAELEGFAKAVSERFGERTFLSLAAKDPNGQTFNAVTSAMTAGQKAEVQGAWNSMRTVQQLAAHERTTEALKQAETLRQTKSQGLSLK</sequence>
<protein>
    <submittedName>
        <fullName evidence="9">Conjugal transfer protein traA</fullName>
    </submittedName>
</protein>
<evidence type="ECO:0000256" key="5">
    <source>
        <dbReference type="SAM" id="Coils"/>
    </source>
</evidence>
<evidence type="ECO:0000256" key="2">
    <source>
        <dbReference type="ARBA" id="ARBA00022741"/>
    </source>
</evidence>
<dbReference type="InterPro" id="IPR050534">
    <property type="entry name" value="Coronavir_polyprotein_1ab"/>
</dbReference>
<dbReference type="NCBIfam" id="NF010402">
    <property type="entry name" value="PRK13826.1"/>
    <property type="match status" value="1"/>
</dbReference>
<dbReference type="InterPro" id="IPR005053">
    <property type="entry name" value="MobA_MobL"/>
</dbReference>
<evidence type="ECO:0000313" key="10">
    <source>
        <dbReference type="Proteomes" id="UP000009319"/>
    </source>
</evidence>
<evidence type="ECO:0000313" key="9">
    <source>
        <dbReference type="EMBL" id="CCM79634.1"/>
    </source>
</evidence>
<evidence type="ECO:0000256" key="4">
    <source>
        <dbReference type="ARBA" id="ARBA00022971"/>
    </source>
</evidence>
<evidence type="ECO:0000259" key="8">
    <source>
        <dbReference type="Pfam" id="PF17841"/>
    </source>
</evidence>
<reference evidence="9 10" key="1">
    <citation type="journal article" date="2013" name="Genome Announc.">
        <title>Draft Genome Sequence of Rhizobium mesoamericanum STM3625, a Nitrogen-Fixing Symbiont of Mimosa pudica Isolated in French Guiana (South America).</title>
        <authorList>
            <person name="Moulin L."/>
            <person name="Mornico D."/>
            <person name="Melkonian R."/>
            <person name="Klonowska A."/>
        </authorList>
    </citation>
    <scope>NUCLEOTIDE SEQUENCE [LARGE SCALE GENOMIC DNA]</scope>
    <source>
        <strain evidence="9 10">STM3625</strain>
    </source>
</reference>
<dbReference type="RefSeq" id="WP_007538564.1">
    <property type="nucleotide sequence ID" value="NZ_HF536774.1"/>
</dbReference>
<evidence type="ECO:0000259" key="6">
    <source>
        <dbReference type="Pfam" id="PF01443"/>
    </source>
</evidence>
<dbReference type="Proteomes" id="UP000009319">
    <property type="component" value="Unassembled WGS sequence"/>
</dbReference>
<feature type="domain" description="Bartonella effector protein BID" evidence="8">
    <location>
        <begin position="859"/>
        <end position="955"/>
    </location>
</feature>
<feature type="domain" description="(+)RNA virus helicase C-terminal" evidence="6">
    <location>
        <begin position="692"/>
        <end position="735"/>
    </location>
</feature>
<accession>K0Q6C8</accession>
<dbReference type="InterPro" id="IPR014136">
    <property type="entry name" value="TraA_Ti"/>
</dbReference>
<dbReference type="GO" id="GO:0005524">
    <property type="term" value="F:ATP binding"/>
    <property type="evidence" value="ECO:0007669"/>
    <property type="project" value="UniProtKB-KW"/>
</dbReference>
<proteinExistence type="inferred from homology"/>
<dbReference type="EMBL" id="CANI01000052">
    <property type="protein sequence ID" value="CCM79634.1"/>
    <property type="molecule type" value="Genomic_DNA"/>
</dbReference>
<evidence type="ECO:0000256" key="3">
    <source>
        <dbReference type="ARBA" id="ARBA00022840"/>
    </source>
</evidence>
<dbReference type="eggNOG" id="COG0507">
    <property type="taxonomic scope" value="Bacteria"/>
</dbReference>
<dbReference type="Gene3D" id="3.40.50.300">
    <property type="entry name" value="P-loop containing nucleotide triphosphate hydrolases"/>
    <property type="match status" value="2"/>
</dbReference>
<evidence type="ECO:0000256" key="1">
    <source>
        <dbReference type="ARBA" id="ARBA00010873"/>
    </source>
</evidence>
<dbReference type="PANTHER" id="PTHR43788:SF6">
    <property type="entry name" value="DNA HELICASE B"/>
    <property type="match status" value="1"/>
</dbReference>
<name>K0Q6C8_9HYPH</name>
<dbReference type="InterPro" id="IPR027417">
    <property type="entry name" value="P-loop_NTPase"/>
</dbReference>
<keyword evidence="4" id="KW-0184">Conjugation</keyword>
<feature type="domain" description="MobA/MobL protein" evidence="7">
    <location>
        <begin position="17"/>
        <end position="243"/>
    </location>
</feature>
<dbReference type="GO" id="GO:0003678">
    <property type="term" value="F:DNA helicase activity"/>
    <property type="evidence" value="ECO:0007669"/>
    <property type="project" value="UniProtKB-ARBA"/>
</dbReference>
<dbReference type="Pfam" id="PF17841">
    <property type="entry name" value="Bep_C_terminal"/>
    <property type="match status" value="1"/>
</dbReference>
<dbReference type="STRING" id="1211777.BN77_p30061"/>
<dbReference type="CDD" id="cd18809">
    <property type="entry name" value="SF1_C_RecD"/>
    <property type="match status" value="1"/>
</dbReference>
<gene>
    <name evidence="9" type="primary">traA</name>
    <name evidence="9" type="ORF">BN77_p30061</name>
</gene>
<comment type="caution">
    <text evidence="9">The sequence shown here is derived from an EMBL/GenBank/DDBJ whole genome shotgun (WGS) entry which is preliminary data.</text>
</comment>
<keyword evidence="3" id="KW-0067">ATP-binding</keyword>
<dbReference type="AlphaFoldDB" id="K0Q6C8"/>
<dbReference type="InterPro" id="IPR041533">
    <property type="entry name" value="Bep_BID"/>
</dbReference>